<keyword evidence="1" id="KW-0732">Signal</keyword>
<feature type="chain" id="PRO_5045735400" description="UrcA family protein" evidence="1">
    <location>
        <begin position="26"/>
        <end position="134"/>
    </location>
</feature>
<dbReference type="RefSeq" id="WP_173570236.1">
    <property type="nucleotide sequence ID" value="NZ_WOSY01000008.1"/>
</dbReference>
<evidence type="ECO:0000256" key="1">
    <source>
        <dbReference type="SAM" id="SignalP"/>
    </source>
</evidence>
<organism evidence="2 3">
    <name type="scientific">Acetobacter conturbans</name>
    <dbReference type="NCBI Taxonomy" id="1737472"/>
    <lineage>
        <taxon>Bacteria</taxon>
        <taxon>Pseudomonadati</taxon>
        <taxon>Pseudomonadota</taxon>
        <taxon>Alphaproteobacteria</taxon>
        <taxon>Acetobacterales</taxon>
        <taxon>Acetobacteraceae</taxon>
        <taxon>Acetobacter</taxon>
    </lineage>
</organism>
<dbReference type="Proteomes" id="UP000631653">
    <property type="component" value="Unassembled WGS sequence"/>
</dbReference>
<evidence type="ECO:0000313" key="3">
    <source>
        <dbReference type="Proteomes" id="UP000631653"/>
    </source>
</evidence>
<reference evidence="2 3" key="1">
    <citation type="journal article" date="2020" name="Int. J. Syst. Evol. Microbiol.">
        <title>Novel acetic acid bacteria from cider fermentations: Acetobacter conturbans sp. nov. and Acetobacter fallax sp. nov.</title>
        <authorList>
            <person name="Sombolestani A.S."/>
            <person name="Cleenwerck I."/>
            <person name="Cnockaert M."/>
            <person name="Borremans W."/>
            <person name="Wieme A.D."/>
            <person name="De Vuyst L."/>
            <person name="Vandamme P."/>
        </authorList>
    </citation>
    <scope>NUCLEOTIDE SEQUENCE [LARGE SCALE GENOMIC DNA]</scope>
    <source>
        <strain evidence="2 3">LMG 1627</strain>
    </source>
</reference>
<name>A0ABX0K2L9_9PROT</name>
<evidence type="ECO:0008006" key="4">
    <source>
        <dbReference type="Google" id="ProtNLM"/>
    </source>
</evidence>
<proteinExistence type="predicted"/>
<comment type="caution">
    <text evidence="2">The sequence shown here is derived from an EMBL/GenBank/DDBJ whole genome shotgun (WGS) entry which is preliminary data.</text>
</comment>
<accession>A0ABX0K2L9</accession>
<dbReference type="EMBL" id="WOSY01000008">
    <property type="protein sequence ID" value="NHN88915.1"/>
    <property type="molecule type" value="Genomic_DNA"/>
</dbReference>
<evidence type="ECO:0000313" key="2">
    <source>
        <dbReference type="EMBL" id="NHN88915.1"/>
    </source>
</evidence>
<sequence>MKRAVFVIAAPVMLVCLCGAAAARAGSLSPGALFAQEPTHEFSQPVAQTAAVMRETGSGEGSSGPEYGLDVTSDSRAYCVRLMRSIDEHEKEATSTVMTLRHEGQRLCAEGYVRVGVTRLREALAILKGRNIRK</sequence>
<feature type="signal peptide" evidence="1">
    <location>
        <begin position="1"/>
        <end position="25"/>
    </location>
</feature>
<keyword evidence="3" id="KW-1185">Reference proteome</keyword>
<gene>
    <name evidence="2" type="ORF">GOB81_09755</name>
</gene>
<protein>
    <recommendedName>
        <fullName evidence="4">UrcA family protein</fullName>
    </recommendedName>
</protein>